<dbReference type="OrthoDB" id="1700314at2759"/>
<dbReference type="InParanoid" id="A0A068UBM3"/>
<keyword evidence="2" id="KW-1185">Reference proteome</keyword>
<accession>A0A068UBM3</accession>
<name>A0A068UBM3_COFCA</name>
<dbReference type="OMA" id="RAIYRIC"/>
<evidence type="ECO:0000313" key="1">
    <source>
        <dbReference type="EMBL" id="CDP05881.1"/>
    </source>
</evidence>
<evidence type="ECO:0000313" key="2">
    <source>
        <dbReference type="Proteomes" id="UP000295252"/>
    </source>
</evidence>
<dbReference type="Gramene" id="CDP05881">
    <property type="protein sequence ID" value="CDP05881"/>
    <property type="gene ID" value="GSCOC_T00021192001"/>
</dbReference>
<proteinExistence type="predicted"/>
<organism evidence="1 2">
    <name type="scientific">Coffea canephora</name>
    <name type="common">Robusta coffee</name>
    <dbReference type="NCBI Taxonomy" id="49390"/>
    <lineage>
        <taxon>Eukaryota</taxon>
        <taxon>Viridiplantae</taxon>
        <taxon>Streptophyta</taxon>
        <taxon>Embryophyta</taxon>
        <taxon>Tracheophyta</taxon>
        <taxon>Spermatophyta</taxon>
        <taxon>Magnoliopsida</taxon>
        <taxon>eudicotyledons</taxon>
        <taxon>Gunneridae</taxon>
        <taxon>Pentapetalae</taxon>
        <taxon>asterids</taxon>
        <taxon>lamiids</taxon>
        <taxon>Gentianales</taxon>
        <taxon>Rubiaceae</taxon>
        <taxon>Ixoroideae</taxon>
        <taxon>Gardenieae complex</taxon>
        <taxon>Bertiereae - Coffeeae clade</taxon>
        <taxon>Coffeeae</taxon>
        <taxon>Coffea</taxon>
    </lineage>
</organism>
<dbReference type="EMBL" id="HG739103">
    <property type="protein sequence ID" value="CDP05881.1"/>
    <property type="molecule type" value="Genomic_DNA"/>
</dbReference>
<dbReference type="Proteomes" id="UP000295252">
    <property type="component" value="Chromosome VII"/>
</dbReference>
<gene>
    <name evidence="1" type="ORF">GSCOC_T00021192001</name>
</gene>
<dbReference type="AlphaFoldDB" id="A0A068UBM3"/>
<reference evidence="2" key="1">
    <citation type="journal article" date="2014" name="Science">
        <title>The coffee genome provides insight into the convergent evolution of caffeine biosynthesis.</title>
        <authorList>
            <person name="Denoeud F."/>
            <person name="Carretero-Paulet L."/>
            <person name="Dereeper A."/>
            <person name="Droc G."/>
            <person name="Guyot R."/>
            <person name="Pietrella M."/>
            <person name="Zheng C."/>
            <person name="Alberti A."/>
            <person name="Anthony F."/>
            <person name="Aprea G."/>
            <person name="Aury J.M."/>
            <person name="Bento P."/>
            <person name="Bernard M."/>
            <person name="Bocs S."/>
            <person name="Campa C."/>
            <person name="Cenci A."/>
            <person name="Combes M.C."/>
            <person name="Crouzillat D."/>
            <person name="Da Silva C."/>
            <person name="Daddiego L."/>
            <person name="De Bellis F."/>
            <person name="Dussert S."/>
            <person name="Garsmeur O."/>
            <person name="Gayraud T."/>
            <person name="Guignon V."/>
            <person name="Jahn K."/>
            <person name="Jamilloux V."/>
            <person name="Joet T."/>
            <person name="Labadie K."/>
            <person name="Lan T."/>
            <person name="Leclercq J."/>
            <person name="Lepelley M."/>
            <person name="Leroy T."/>
            <person name="Li L.T."/>
            <person name="Librado P."/>
            <person name="Lopez L."/>
            <person name="Munoz A."/>
            <person name="Noel B."/>
            <person name="Pallavicini A."/>
            <person name="Perrotta G."/>
            <person name="Poncet V."/>
            <person name="Pot D."/>
            <person name="Priyono X."/>
            <person name="Rigoreau M."/>
            <person name="Rouard M."/>
            <person name="Rozas J."/>
            <person name="Tranchant-Dubreuil C."/>
            <person name="VanBuren R."/>
            <person name="Zhang Q."/>
            <person name="Andrade A.C."/>
            <person name="Argout X."/>
            <person name="Bertrand B."/>
            <person name="de Kochko A."/>
            <person name="Graziosi G."/>
            <person name="Henry R.J."/>
            <person name="Jayarama X."/>
            <person name="Ming R."/>
            <person name="Nagai C."/>
            <person name="Rounsley S."/>
            <person name="Sankoff D."/>
            <person name="Giuliano G."/>
            <person name="Albert V.A."/>
            <person name="Wincker P."/>
            <person name="Lashermes P."/>
        </authorList>
    </citation>
    <scope>NUCLEOTIDE SEQUENCE [LARGE SCALE GENOMIC DNA]</scope>
    <source>
        <strain evidence="2">cv. DH200-94</strain>
    </source>
</reference>
<protein>
    <submittedName>
        <fullName evidence="1">Uncharacterized protein</fullName>
    </submittedName>
</protein>
<sequence>MSLGAEIVMAVVGLWATSLRPLTMRFAAEMVEVLGRAIYRICRGNPSYSPSSYLPYSTSFLY</sequence>